<keyword evidence="1" id="KW-0732">Signal</keyword>
<dbReference type="Proteomes" id="UP000276133">
    <property type="component" value="Unassembled WGS sequence"/>
</dbReference>
<protein>
    <submittedName>
        <fullName evidence="2">Uncharacterized protein</fullName>
    </submittedName>
</protein>
<proteinExistence type="predicted"/>
<dbReference type="AlphaFoldDB" id="A0A3M7PTA6"/>
<evidence type="ECO:0000313" key="2">
    <source>
        <dbReference type="EMBL" id="RNA02015.1"/>
    </source>
</evidence>
<evidence type="ECO:0000313" key="3">
    <source>
        <dbReference type="Proteomes" id="UP000276133"/>
    </source>
</evidence>
<gene>
    <name evidence="2" type="ORF">BpHYR1_006420</name>
</gene>
<accession>A0A3M7PTA6</accession>
<dbReference type="EMBL" id="REGN01009075">
    <property type="protein sequence ID" value="RNA02015.1"/>
    <property type="molecule type" value="Genomic_DNA"/>
</dbReference>
<keyword evidence="3" id="KW-1185">Reference proteome</keyword>
<sequence length="99" mass="11608">MMRSIWTIRMSTSSLVVLCSGMANLSNTALDNVRYYNSFFSFKKNYIDKTNDSRIGCTNLDNIFRSEDKNINKMTFKSQINQKVCRQLCHKHQIILRNC</sequence>
<name>A0A3M7PTA6_BRAPC</name>
<reference evidence="2 3" key="1">
    <citation type="journal article" date="2018" name="Sci. Rep.">
        <title>Genomic signatures of local adaptation to the degree of environmental predictability in rotifers.</title>
        <authorList>
            <person name="Franch-Gras L."/>
            <person name="Hahn C."/>
            <person name="Garcia-Roger E.M."/>
            <person name="Carmona M.J."/>
            <person name="Serra M."/>
            <person name="Gomez A."/>
        </authorList>
    </citation>
    <scope>NUCLEOTIDE SEQUENCE [LARGE SCALE GENOMIC DNA]</scope>
    <source>
        <strain evidence="2">HYR1</strain>
    </source>
</reference>
<feature type="chain" id="PRO_5018101686" evidence="1">
    <location>
        <begin position="22"/>
        <end position="99"/>
    </location>
</feature>
<organism evidence="2 3">
    <name type="scientific">Brachionus plicatilis</name>
    <name type="common">Marine rotifer</name>
    <name type="synonym">Brachionus muelleri</name>
    <dbReference type="NCBI Taxonomy" id="10195"/>
    <lineage>
        <taxon>Eukaryota</taxon>
        <taxon>Metazoa</taxon>
        <taxon>Spiralia</taxon>
        <taxon>Gnathifera</taxon>
        <taxon>Rotifera</taxon>
        <taxon>Eurotatoria</taxon>
        <taxon>Monogononta</taxon>
        <taxon>Pseudotrocha</taxon>
        <taxon>Ploima</taxon>
        <taxon>Brachionidae</taxon>
        <taxon>Brachionus</taxon>
    </lineage>
</organism>
<evidence type="ECO:0000256" key="1">
    <source>
        <dbReference type="SAM" id="SignalP"/>
    </source>
</evidence>
<comment type="caution">
    <text evidence="2">The sequence shown here is derived from an EMBL/GenBank/DDBJ whole genome shotgun (WGS) entry which is preliminary data.</text>
</comment>
<feature type="signal peptide" evidence="1">
    <location>
        <begin position="1"/>
        <end position="21"/>
    </location>
</feature>